<sequence length="120" mass="13806">MTRDLPLLEWQLWRAETRHDPALMEATLAADFFEFGRSGRRYTREELILAPSAARPFTAQLHDLEVKEMSDTIALVTYVSELTGPDGLEWANRASLWDRSSGRWQLRFHQGTPTMAKESP</sequence>
<dbReference type="AlphaFoldDB" id="A0AAE5BVB5"/>
<dbReference type="InterPro" id="IPR027843">
    <property type="entry name" value="DUF4440"/>
</dbReference>
<feature type="domain" description="DUF4440" evidence="1">
    <location>
        <begin position="9"/>
        <end position="106"/>
    </location>
</feature>
<keyword evidence="3" id="KW-1185">Reference proteome</keyword>
<proteinExistence type="predicted"/>
<dbReference type="InterPro" id="IPR032710">
    <property type="entry name" value="NTF2-like_dom_sf"/>
</dbReference>
<reference evidence="2" key="1">
    <citation type="submission" date="2020-01" db="EMBL/GenBank/DDBJ databases">
        <authorList>
            <person name="Chen W.-M."/>
        </authorList>
    </citation>
    <scope>NUCLEOTIDE SEQUENCE</scope>
    <source>
        <strain evidence="2">CYK-10</strain>
    </source>
</reference>
<gene>
    <name evidence="2" type="ORF">GV832_08590</name>
</gene>
<evidence type="ECO:0000313" key="3">
    <source>
        <dbReference type="Proteomes" id="UP001193501"/>
    </source>
</evidence>
<name>A0AAE5BVB5_9RHOB</name>
<dbReference type="SUPFAM" id="SSF54427">
    <property type="entry name" value="NTF2-like"/>
    <property type="match status" value="1"/>
</dbReference>
<evidence type="ECO:0000259" key="1">
    <source>
        <dbReference type="Pfam" id="PF14534"/>
    </source>
</evidence>
<organism evidence="2 3">
    <name type="scientific">Stagnihabitans tardus</name>
    <dbReference type="NCBI Taxonomy" id="2699202"/>
    <lineage>
        <taxon>Bacteria</taxon>
        <taxon>Pseudomonadati</taxon>
        <taxon>Pseudomonadota</taxon>
        <taxon>Alphaproteobacteria</taxon>
        <taxon>Rhodobacterales</taxon>
        <taxon>Paracoccaceae</taxon>
        <taxon>Stagnihabitans</taxon>
    </lineage>
</organism>
<dbReference type="EMBL" id="JAABNR010000007">
    <property type="protein sequence ID" value="NBZ87634.1"/>
    <property type="molecule type" value="Genomic_DNA"/>
</dbReference>
<accession>A0AAE5BVB5</accession>
<comment type="caution">
    <text evidence="2">The sequence shown here is derived from an EMBL/GenBank/DDBJ whole genome shotgun (WGS) entry which is preliminary data.</text>
</comment>
<dbReference type="Proteomes" id="UP001193501">
    <property type="component" value="Unassembled WGS sequence"/>
</dbReference>
<dbReference type="RefSeq" id="WP_168774449.1">
    <property type="nucleotide sequence ID" value="NZ_JAABNR010000007.1"/>
</dbReference>
<protein>
    <submittedName>
        <fullName evidence="2">DUF4440 domain-containing protein</fullName>
    </submittedName>
</protein>
<dbReference type="Pfam" id="PF14534">
    <property type="entry name" value="DUF4440"/>
    <property type="match status" value="1"/>
</dbReference>
<dbReference type="Gene3D" id="3.10.450.50">
    <property type="match status" value="1"/>
</dbReference>
<evidence type="ECO:0000313" key="2">
    <source>
        <dbReference type="EMBL" id="NBZ87634.1"/>
    </source>
</evidence>